<evidence type="ECO:0000259" key="1">
    <source>
        <dbReference type="SMART" id="SM00881"/>
    </source>
</evidence>
<proteinExistence type="predicted"/>
<evidence type="ECO:0000313" key="2">
    <source>
        <dbReference type="EMBL" id="MDF1612498.1"/>
    </source>
</evidence>
<gene>
    <name evidence="2" type="ORF">P0M35_10070</name>
</gene>
<dbReference type="PANTHER" id="PTHR33303:SF2">
    <property type="entry name" value="COA-BINDING DOMAIN-CONTAINING PROTEIN"/>
    <property type="match status" value="1"/>
</dbReference>
<dbReference type="AlphaFoldDB" id="A0AAE3TEP7"/>
<comment type="caution">
    <text evidence="2">The sequence shown here is derived from an EMBL/GenBank/DDBJ whole genome shotgun (WGS) entry which is preliminary data.</text>
</comment>
<reference evidence="2" key="1">
    <citation type="submission" date="2023-03" db="EMBL/GenBank/DDBJ databases">
        <title>Stygiobacter electus gen. nov., sp. nov., facultatively anaerobic thermotolerant bacterium of the class Ignavibacteria from a well of Yessentuki mineral water deposit.</title>
        <authorList>
            <person name="Podosokorskaya O.A."/>
            <person name="Elcheninov A.G."/>
            <person name="Petrova N.F."/>
            <person name="Zavarzina D.G."/>
            <person name="Kublanov I.V."/>
            <person name="Merkel A.Y."/>
        </authorList>
    </citation>
    <scope>NUCLEOTIDE SEQUENCE</scope>
    <source>
        <strain evidence="2">09-Me</strain>
    </source>
</reference>
<dbReference type="Proteomes" id="UP001221302">
    <property type="component" value="Unassembled WGS sequence"/>
</dbReference>
<dbReference type="SUPFAM" id="SSF51735">
    <property type="entry name" value="NAD(P)-binding Rossmann-fold domains"/>
    <property type="match status" value="1"/>
</dbReference>
<name>A0AAE3TEP7_9BACT</name>
<feature type="domain" description="CoA-binding" evidence="1">
    <location>
        <begin position="11"/>
        <end position="103"/>
    </location>
</feature>
<dbReference type="Pfam" id="PF13380">
    <property type="entry name" value="CoA_binding_2"/>
    <property type="match status" value="1"/>
</dbReference>
<dbReference type="InterPro" id="IPR036291">
    <property type="entry name" value="NAD(P)-bd_dom_sf"/>
</dbReference>
<keyword evidence="3" id="KW-1185">Reference proteome</keyword>
<evidence type="ECO:0000313" key="3">
    <source>
        <dbReference type="Proteomes" id="UP001221302"/>
    </source>
</evidence>
<sequence>MDELKSICELLMSSKNIAVIGLSDNPMRTSFDIAHLLLRNGFNVVGVNPLISKSGEIVVYPNLTSVPFKIDIVNVFRRSEFIPDIVNDVIQVNPKALWLQQGIRNDNAVKPVQEKGITVLQDICIAVYYNLCKAYN</sequence>
<dbReference type="SMART" id="SM00881">
    <property type="entry name" value="CoA_binding"/>
    <property type="match status" value="1"/>
</dbReference>
<dbReference type="PANTHER" id="PTHR33303">
    <property type="entry name" value="CYTOPLASMIC PROTEIN-RELATED"/>
    <property type="match status" value="1"/>
</dbReference>
<accession>A0AAE3TEP7</accession>
<protein>
    <submittedName>
        <fullName evidence="2">CoA-binding protein</fullName>
    </submittedName>
</protein>
<dbReference type="InterPro" id="IPR003781">
    <property type="entry name" value="CoA-bd"/>
</dbReference>
<dbReference type="EMBL" id="JARGDL010000014">
    <property type="protein sequence ID" value="MDF1612498.1"/>
    <property type="molecule type" value="Genomic_DNA"/>
</dbReference>
<organism evidence="2 3">
    <name type="scientific">Stygiobacter electus</name>
    <dbReference type="NCBI Taxonomy" id="3032292"/>
    <lineage>
        <taxon>Bacteria</taxon>
        <taxon>Pseudomonadati</taxon>
        <taxon>Ignavibacteriota</taxon>
        <taxon>Ignavibacteria</taxon>
        <taxon>Ignavibacteriales</taxon>
        <taxon>Melioribacteraceae</taxon>
        <taxon>Stygiobacter</taxon>
    </lineage>
</organism>
<dbReference type="RefSeq" id="WP_321536269.1">
    <property type="nucleotide sequence ID" value="NZ_JARGDL010000014.1"/>
</dbReference>
<dbReference type="Gene3D" id="3.40.50.720">
    <property type="entry name" value="NAD(P)-binding Rossmann-like Domain"/>
    <property type="match status" value="1"/>
</dbReference>